<dbReference type="Pfam" id="PF03456">
    <property type="entry name" value="uDENN"/>
    <property type="match status" value="1"/>
</dbReference>
<protein>
    <recommendedName>
        <fullName evidence="9">DENN domain-containing protein 5B</fullName>
    </recommendedName>
</protein>
<dbReference type="InterPro" id="IPR047278">
    <property type="entry name" value="DEN5A/B"/>
</dbReference>
<dbReference type="Gene3D" id="1.20.58.900">
    <property type="match status" value="3"/>
</dbReference>
<dbReference type="InterPro" id="IPR001024">
    <property type="entry name" value="PLAT/LH2_dom"/>
</dbReference>
<evidence type="ECO:0000313" key="8">
    <source>
        <dbReference type="Proteomes" id="UP000466442"/>
    </source>
</evidence>
<dbReference type="SMART" id="SM00593">
    <property type="entry name" value="RUN"/>
    <property type="match status" value="2"/>
</dbReference>
<dbReference type="InterPro" id="IPR036392">
    <property type="entry name" value="PLAT/LH2_dom_sf"/>
</dbReference>
<name>A0A6A4J6J3_APOLU</name>
<comment type="subcellular location">
    <subcellularLocation>
        <location evidence="1">Membrane</location>
    </subcellularLocation>
</comment>
<dbReference type="InterPro" id="IPR005113">
    <property type="entry name" value="uDENN_dom"/>
</dbReference>
<sequence length="1304" mass="148541">MDLDSGKSRFADYFVICGLDLTSGLEPDLFAGDNLQSTPLERPYKSKVLGHYPENVTWNPFDKDAVCMLCLPNGLQFRTQKNCLEPKFHSFVITKEDGKRTYGASYIFYEETKNRKICSAMQTLQAMHLAELSSGRCKRTVEHNTRSLPRHFKLAAHTRAAQHYYDHTKDTLFVSKSIALISQHPYVHASHTFLAGLHRCWRDETSPSLEAWVYSLLYEVVLPPPGRSIAFTCYPEERVIIQSPTLLEELPLFDFPLKELFTLLGVDCVVSLFTCLLLENQILLCSGEYQRLMLVAESLTALLLPFAWPHVYVPILPASCHHFLDAPVPFVMGLHTKESRVNIPSEANLCYMDLDTRLLQTPEELPTFPHKTEFIGEICDVLRRFKVTGENIDSNYNMNNDVMSSSCIGSVTRTRKHSWADDLEDEPSLTQGSHTLQKIVTLARRTGVSLDGLDDPDAEWDSLVDDGFSEESEVTTAAQYTKDLRINNAIREIFLNRFVHIFASYEHFIIQPNQDKDEWLSNRESMQNFDKATFLSDQPQHHLPFLSRFIETQMFATLIDNKILSNWGKMETNLRVFERRIKFLKKRHGETIVRMPCYEYCNTISDTQLLLEKRLSEVDSELPAPRELSGNYVRRTTSAFFPPLDPLVLNQEPRTKKWTGNRMKTSPSLSSGFEDAEIVASALRRTEARPMGDKLATLPPSKSEPSPALIAQTNWNFVEKLLKDCKQKTKRMLVEKLGSEAVEMGHCAQTSLVEENTLIASLCDLLERVWSHGLQKKQGKSALWAHLSNYLEYDERNDSSQSVNPNFMNPGTPEPDKLKGFSRKLIASIVSPRYKEIVSLIVPKLDLSSGSGGDSSPEMSKVTRSRSETRTSNTRRLSEEIQLEPTLRALPNTLSYDLRSIQAMTDIKTHIGYARAFIRLSLEKKMLSRHLRTLLSETTLLRTQYKRYAFLRCEEEKEQFLYHLLTLNAVDYTCFTNTYLNTRIPYRVAIYPSRKTSFTSTTANCWVAVSGSNGETNKVPIPKGALEFVFHHKNLAMLTTLRVGHDGSGLSPKWLVDHIIVRNEVTGATFSFPCGRWLGKGIDDDSTERLLVGEKLGRDVTDSIERGRSRIRSPSVPPAKRTLPLSDIQHLLGDCINNLVKHFYRLGNKDAVSSSITMLLCGENGLVNSLELAFLYGFKSTRLFGRNLYIWDYIVKVKDEMEYLSREDDTIRYYCNLVDAISHSGQSLGKDGKFQVFVCLSVRDHMLQHIIVEVLATCRSTLDMFEDSSFFRDANLLSYMAHILDSLNEFEILLENSLTHGVTY</sequence>
<dbReference type="SUPFAM" id="SSF140741">
    <property type="entry name" value="RUN domain-like"/>
    <property type="match status" value="2"/>
</dbReference>
<dbReference type="InterPro" id="IPR004012">
    <property type="entry name" value="Run_dom"/>
</dbReference>
<dbReference type="Pfam" id="PF01477">
    <property type="entry name" value="PLAT"/>
    <property type="match status" value="1"/>
</dbReference>
<dbReference type="Pfam" id="PF03455">
    <property type="entry name" value="dDENN"/>
    <property type="match status" value="1"/>
</dbReference>
<dbReference type="SUPFAM" id="SSF49723">
    <property type="entry name" value="Lipase/lipooxygenase domain (PLAT/LH2 domain)"/>
    <property type="match status" value="1"/>
</dbReference>
<evidence type="ECO:0000256" key="5">
    <source>
        <dbReference type="PROSITE-ProRule" id="PRU00152"/>
    </source>
</evidence>
<dbReference type="EMBL" id="WIXP02000015">
    <property type="protein sequence ID" value="KAF6199342.1"/>
    <property type="molecule type" value="Genomic_DNA"/>
</dbReference>
<dbReference type="PROSITE" id="PS50211">
    <property type="entry name" value="DENN"/>
    <property type="match status" value="1"/>
</dbReference>
<accession>A0A6A4J6J3</accession>
<evidence type="ECO:0000256" key="4">
    <source>
        <dbReference type="ARBA" id="ARBA00023136"/>
    </source>
</evidence>
<dbReference type="SMART" id="SM00799">
    <property type="entry name" value="DENN"/>
    <property type="match status" value="1"/>
</dbReference>
<dbReference type="InterPro" id="IPR001194">
    <property type="entry name" value="cDENN_dom"/>
</dbReference>
<dbReference type="GO" id="GO:0005085">
    <property type="term" value="F:guanyl-nucleotide exchange factor activity"/>
    <property type="evidence" value="ECO:0007669"/>
    <property type="project" value="InterPro"/>
</dbReference>
<keyword evidence="8" id="KW-1185">Reference proteome</keyword>
<dbReference type="PANTHER" id="PTHR46070">
    <property type="entry name" value="PINSTRIPE, ISOFORM A"/>
    <property type="match status" value="1"/>
</dbReference>
<reference evidence="7" key="1">
    <citation type="journal article" date="2021" name="Mol. Ecol. Resour.">
        <title>Apolygus lucorum genome provides insights into omnivorousness and mesophyll feeding.</title>
        <authorList>
            <person name="Liu Y."/>
            <person name="Liu H."/>
            <person name="Wang H."/>
            <person name="Huang T."/>
            <person name="Liu B."/>
            <person name="Yang B."/>
            <person name="Yin L."/>
            <person name="Li B."/>
            <person name="Zhang Y."/>
            <person name="Zhang S."/>
            <person name="Jiang F."/>
            <person name="Zhang X."/>
            <person name="Ren Y."/>
            <person name="Wang B."/>
            <person name="Wang S."/>
            <person name="Lu Y."/>
            <person name="Wu K."/>
            <person name="Fan W."/>
            <person name="Wang G."/>
        </authorList>
    </citation>
    <scope>NUCLEOTIDE SEQUENCE</scope>
    <source>
        <strain evidence="7">12Hb</strain>
    </source>
</reference>
<dbReference type="Gene3D" id="3.40.50.11500">
    <property type="match status" value="1"/>
</dbReference>
<comment type="similarity">
    <text evidence="2">Belongs to the RAB6IP1 family.</text>
</comment>
<dbReference type="SMART" id="SM00800">
    <property type="entry name" value="uDENN"/>
    <property type="match status" value="1"/>
</dbReference>
<keyword evidence="4" id="KW-0472">Membrane</keyword>
<dbReference type="CDD" id="cd17678">
    <property type="entry name" value="RUN2_DENND5"/>
    <property type="match status" value="1"/>
</dbReference>
<dbReference type="InterPro" id="IPR037516">
    <property type="entry name" value="Tripartite_DENN"/>
</dbReference>
<dbReference type="Pfam" id="PF02759">
    <property type="entry name" value="RUN"/>
    <property type="match status" value="2"/>
</dbReference>
<comment type="caution">
    <text evidence="5">Lacks conserved residue(s) required for the propagation of feature annotation.</text>
</comment>
<dbReference type="InterPro" id="IPR005112">
    <property type="entry name" value="dDENN_dom"/>
</dbReference>
<dbReference type="PROSITE" id="PS50826">
    <property type="entry name" value="RUN"/>
    <property type="match status" value="2"/>
</dbReference>
<organism evidence="7 8">
    <name type="scientific">Apolygus lucorum</name>
    <name type="common">Small green plant bug</name>
    <name type="synonym">Lygocoris lucorum</name>
    <dbReference type="NCBI Taxonomy" id="248454"/>
    <lineage>
        <taxon>Eukaryota</taxon>
        <taxon>Metazoa</taxon>
        <taxon>Ecdysozoa</taxon>
        <taxon>Arthropoda</taxon>
        <taxon>Hexapoda</taxon>
        <taxon>Insecta</taxon>
        <taxon>Pterygota</taxon>
        <taxon>Neoptera</taxon>
        <taxon>Paraneoptera</taxon>
        <taxon>Hemiptera</taxon>
        <taxon>Heteroptera</taxon>
        <taxon>Panheteroptera</taxon>
        <taxon>Cimicomorpha</taxon>
        <taxon>Miridae</taxon>
        <taxon>Mirini</taxon>
        <taxon>Apolygus</taxon>
    </lineage>
</organism>
<evidence type="ECO:0000256" key="3">
    <source>
        <dbReference type="ARBA" id="ARBA00022737"/>
    </source>
</evidence>
<dbReference type="Pfam" id="PF02141">
    <property type="entry name" value="DENN"/>
    <property type="match status" value="1"/>
</dbReference>
<evidence type="ECO:0000256" key="2">
    <source>
        <dbReference type="ARBA" id="ARBA00006664"/>
    </source>
</evidence>
<comment type="caution">
    <text evidence="7">The sequence shown here is derived from an EMBL/GenBank/DDBJ whole genome shotgun (WGS) entry which is preliminary data.</text>
</comment>
<evidence type="ECO:0000256" key="6">
    <source>
        <dbReference type="SAM" id="MobiDB-lite"/>
    </source>
</evidence>
<evidence type="ECO:0000256" key="1">
    <source>
        <dbReference type="ARBA" id="ARBA00004370"/>
    </source>
</evidence>
<proteinExistence type="inferred from homology"/>
<feature type="region of interest" description="Disordered" evidence="6">
    <location>
        <begin position="848"/>
        <end position="876"/>
    </location>
</feature>
<evidence type="ECO:0000313" key="7">
    <source>
        <dbReference type="EMBL" id="KAF6199342.1"/>
    </source>
</evidence>
<evidence type="ECO:0008006" key="9">
    <source>
        <dbReference type="Google" id="ProtNLM"/>
    </source>
</evidence>
<dbReference type="InterPro" id="IPR043153">
    <property type="entry name" value="DENN_C"/>
</dbReference>
<dbReference type="PANTHER" id="PTHR46070:SF1">
    <property type="entry name" value="PINSTRIPE, ISOFORM A"/>
    <property type="match status" value="1"/>
</dbReference>
<dbReference type="CDD" id="cd17677">
    <property type="entry name" value="RUN1_DENND5"/>
    <property type="match status" value="1"/>
</dbReference>
<dbReference type="InterPro" id="IPR037213">
    <property type="entry name" value="Run_dom_sf"/>
</dbReference>
<dbReference type="PROSITE" id="PS50095">
    <property type="entry name" value="PLAT"/>
    <property type="match status" value="1"/>
</dbReference>
<keyword evidence="3" id="KW-0677">Repeat</keyword>
<dbReference type="Gene3D" id="2.60.60.20">
    <property type="entry name" value="PLAT/LH2 domain"/>
    <property type="match status" value="1"/>
</dbReference>
<dbReference type="GO" id="GO:0031267">
    <property type="term" value="F:small GTPase binding"/>
    <property type="evidence" value="ECO:0007669"/>
    <property type="project" value="InterPro"/>
</dbReference>
<dbReference type="SMART" id="SM00801">
    <property type="entry name" value="dDENN"/>
    <property type="match status" value="1"/>
</dbReference>
<dbReference type="OrthoDB" id="6019893at2759"/>
<dbReference type="GO" id="GO:0016020">
    <property type="term" value="C:membrane"/>
    <property type="evidence" value="ECO:0007669"/>
    <property type="project" value="UniProtKB-SubCell"/>
</dbReference>
<gene>
    <name evidence="7" type="ORF">GE061_007368</name>
</gene>
<dbReference type="Proteomes" id="UP000466442">
    <property type="component" value="Unassembled WGS sequence"/>
</dbReference>
<dbReference type="Gene3D" id="3.30.450.200">
    <property type="match status" value="1"/>
</dbReference>